<proteinExistence type="predicted"/>
<evidence type="ECO:0000313" key="3">
    <source>
        <dbReference type="Proteomes" id="UP000287022"/>
    </source>
</evidence>
<organism evidence="2 3">
    <name type="scientific">Pseudidiomarina sediminum</name>
    <dbReference type="NCBI Taxonomy" id="431675"/>
    <lineage>
        <taxon>Bacteria</taxon>
        <taxon>Pseudomonadati</taxon>
        <taxon>Pseudomonadota</taxon>
        <taxon>Gammaproteobacteria</taxon>
        <taxon>Alteromonadales</taxon>
        <taxon>Idiomarinaceae</taxon>
        <taxon>Pseudidiomarina</taxon>
    </lineage>
</organism>
<name>A0A432Z9V7_9GAMM</name>
<dbReference type="NCBIfam" id="TIGR02532">
    <property type="entry name" value="IV_pilin_GFxxxE"/>
    <property type="match status" value="1"/>
</dbReference>
<keyword evidence="1" id="KW-0472">Membrane</keyword>
<dbReference type="SUPFAM" id="SSF54523">
    <property type="entry name" value="Pili subunits"/>
    <property type="match status" value="1"/>
</dbReference>
<keyword evidence="3" id="KW-1185">Reference proteome</keyword>
<dbReference type="Proteomes" id="UP000287022">
    <property type="component" value="Unassembled WGS sequence"/>
</dbReference>
<dbReference type="InterPro" id="IPR012902">
    <property type="entry name" value="N_methyl_site"/>
</dbReference>
<comment type="caution">
    <text evidence="2">The sequence shown here is derived from an EMBL/GenBank/DDBJ whole genome shotgun (WGS) entry which is preliminary data.</text>
</comment>
<dbReference type="RefSeq" id="WP_026861423.1">
    <property type="nucleotide sequence ID" value="NZ_PIQE01000001.1"/>
</dbReference>
<dbReference type="STRING" id="1122124.GCA_000423165_00357"/>
<dbReference type="InterPro" id="IPR045584">
    <property type="entry name" value="Pilin-like"/>
</dbReference>
<keyword evidence="1" id="KW-0812">Transmembrane</keyword>
<dbReference type="AlphaFoldDB" id="A0A432Z9V7"/>
<reference evidence="3" key="1">
    <citation type="journal article" date="2018" name="Front. Microbiol.">
        <title>Genome-Based Analysis Reveals the Taxonomy and Diversity of the Family Idiomarinaceae.</title>
        <authorList>
            <person name="Liu Y."/>
            <person name="Lai Q."/>
            <person name="Shao Z."/>
        </authorList>
    </citation>
    <scope>NUCLEOTIDE SEQUENCE [LARGE SCALE GENOMIC DNA]</scope>
    <source>
        <strain evidence="3">c121</strain>
    </source>
</reference>
<evidence type="ECO:0000313" key="2">
    <source>
        <dbReference type="EMBL" id="RUO74737.1"/>
    </source>
</evidence>
<dbReference type="EMBL" id="PIQE01000001">
    <property type="protein sequence ID" value="RUO74737.1"/>
    <property type="molecule type" value="Genomic_DNA"/>
</dbReference>
<dbReference type="Pfam" id="PF07963">
    <property type="entry name" value="N_methyl"/>
    <property type="match status" value="1"/>
</dbReference>
<accession>A0A432Z9V7</accession>
<gene>
    <name evidence="2" type="ORF">CWI80_05215</name>
</gene>
<keyword evidence="1" id="KW-1133">Transmembrane helix</keyword>
<evidence type="ECO:0000256" key="1">
    <source>
        <dbReference type="SAM" id="Phobius"/>
    </source>
</evidence>
<dbReference type="PROSITE" id="PS00409">
    <property type="entry name" value="PROKAR_NTER_METHYL"/>
    <property type="match status" value="1"/>
</dbReference>
<feature type="transmembrane region" description="Helical" evidence="1">
    <location>
        <begin position="12"/>
        <end position="37"/>
    </location>
</feature>
<sequence length="280" mass="30891">MRQTRFTQARGFTLIEVIVVIVILGILGIASFSFLSFGSEIFRDASSRQQIIAESRFALDRLAKELKYVVPRSIRVDAADQNRCIEFVPLVTSSRYLELPQGGPASPTEFIAIAPQQVSALSTMFLFVYPTQTAHVYAASSRRQQIQTATALTGAQAGLMRFTFQGSAPTFSQHSPGRRYFIGAGPVSWCYDDSAQALVRFTGYNLSATQPSLTTLTSSAAPREVMLATLINDLASEPWPFTIMPASLRRNSLVQTDWIVGDRQGEKVQLTHEIHLPNVP</sequence>
<protein>
    <submittedName>
        <fullName evidence="2">Prepilin-type cleavage/methylation domain-containing protein</fullName>
    </submittedName>
</protein>